<feature type="transmembrane region" description="Helical" evidence="7">
    <location>
        <begin position="187"/>
        <end position="210"/>
    </location>
</feature>
<feature type="transmembrane region" description="Helical" evidence="7">
    <location>
        <begin position="112"/>
        <end position="134"/>
    </location>
</feature>
<dbReference type="OrthoDB" id="9773467at2"/>
<reference evidence="9 10" key="2">
    <citation type="journal article" date="2011" name="ISME J.">
        <title>RNA-seq reveals cooperative metabolic interactions between two termite-gut spirochete species in co-culture.</title>
        <authorList>
            <person name="Rosenthal A.Z."/>
            <person name="Matson E.G."/>
            <person name="Eldar A."/>
            <person name="Leadbetter J.R."/>
        </authorList>
    </citation>
    <scope>NUCLEOTIDE SEQUENCE [LARGE SCALE GENOMIC DNA]</scope>
    <source>
        <strain evidence="10">ATCC BAA-888 / DSM 13862 / ZAS-9</strain>
    </source>
</reference>
<keyword evidence="10" id="KW-1185">Reference proteome</keyword>
<evidence type="ECO:0000256" key="1">
    <source>
        <dbReference type="ARBA" id="ARBA00004651"/>
    </source>
</evidence>
<gene>
    <name evidence="9" type="ordered locus">TREAZ_2627</name>
</gene>
<evidence type="ECO:0000256" key="2">
    <source>
        <dbReference type="ARBA" id="ARBA00022448"/>
    </source>
</evidence>
<dbReference type="Proteomes" id="UP000009222">
    <property type="component" value="Chromosome"/>
</dbReference>
<dbReference type="Gene3D" id="1.10.3720.10">
    <property type="entry name" value="MetI-like"/>
    <property type="match status" value="1"/>
</dbReference>
<dbReference type="InterPro" id="IPR000515">
    <property type="entry name" value="MetI-like"/>
</dbReference>
<keyword evidence="5 7" id="KW-1133">Transmembrane helix</keyword>
<name>F5YEE3_LEAAZ</name>
<feature type="domain" description="ABC transmembrane type-1" evidence="8">
    <location>
        <begin position="75"/>
        <end position="267"/>
    </location>
</feature>
<dbReference type="SUPFAM" id="SSF161098">
    <property type="entry name" value="MetI-like"/>
    <property type="match status" value="1"/>
</dbReference>
<evidence type="ECO:0000313" key="10">
    <source>
        <dbReference type="Proteomes" id="UP000009222"/>
    </source>
</evidence>
<dbReference type="EMBL" id="CP001841">
    <property type="protein sequence ID" value="AEF83413.1"/>
    <property type="molecule type" value="Genomic_DNA"/>
</dbReference>
<dbReference type="PANTHER" id="PTHR43744:SF6">
    <property type="entry name" value="ABC TRANSPORTER PERMEASE PROTEIN YESQ-RELATED"/>
    <property type="match status" value="1"/>
</dbReference>
<dbReference type="STRING" id="545695.TREAZ_2627"/>
<keyword evidence="2 7" id="KW-0813">Transport</keyword>
<evidence type="ECO:0000256" key="6">
    <source>
        <dbReference type="ARBA" id="ARBA00023136"/>
    </source>
</evidence>
<dbReference type="AlphaFoldDB" id="F5YEE3"/>
<feature type="transmembrane region" description="Helical" evidence="7">
    <location>
        <begin position="12"/>
        <end position="34"/>
    </location>
</feature>
<evidence type="ECO:0000256" key="3">
    <source>
        <dbReference type="ARBA" id="ARBA00022475"/>
    </source>
</evidence>
<evidence type="ECO:0000259" key="8">
    <source>
        <dbReference type="PROSITE" id="PS50928"/>
    </source>
</evidence>
<evidence type="ECO:0000256" key="5">
    <source>
        <dbReference type="ARBA" id="ARBA00022989"/>
    </source>
</evidence>
<dbReference type="KEGG" id="taz:TREAZ_2627"/>
<protein>
    <submittedName>
        <fullName evidence="9">Inner membrane protein</fullName>
    </submittedName>
</protein>
<evidence type="ECO:0000256" key="7">
    <source>
        <dbReference type="RuleBase" id="RU363032"/>
    </source>
</evidence>
<comment type="subcellular location">
    <subcellularLocation>
        <location evidence="1 7">Cell membrane</location>
        <topology evidence="1 7">Multi-pass membrane protein</topology>
    </subcellularLocation>
</comment>
<keyword evidence="4 7" id="KW-0812">Transmembrane</keyword>
<proteinExistence type="inferred from homology"/>
<feature type="transmembrane region" description="Helical" evidence="7">
    <location>
        <begin position="146"/>
        <end position="166"/>
    </location>
</feature>
<dbReference type="InParanoid" id="F5YEE3"/>
<dbReference type="PROSITE" id="PS50928">
    <property type="entry name" value="ABC_TM1"/>
    <property type="match status" value="1"/>
</dbReference>
<dbReference type="eggNOG" id="COG0395">
    <property type="taxonomic scope" value="Bacteria"/>
</dbReference>
<keyword evidence="3" id="KW-1003">Cell membrane</keyword>
<keyword evidence="6 7" id="KW-0472">Membrane</keyword>
<organism evidence="9 10">
    <name type="scientific">Leadbettera azotonutricia (strain ATCC BAA-888 / DSM 13862 / ZAS-9)</name>
    <name type="common">Treponema azotonutricium</name>
    <dbReference type="NCBI Taxonomy" id="545695"/>
    <lineage>
        <taxon>Bacteria</taxon>
        <taxon>Pseudomonadati</taxon>
        <taxon>Spirochaetota</taxon>
        <taxon>Spirochaetia</taxon>
        <taxon>Spirochaetales</taxon>
        <taxon>Breznakiellaceae</taxon>
        <taxon>Leadbettera</taxon>
    </lineage>
</organism>
<feature type="transmembrane region" description="Helical" evidence="7">
    <location>
        <begin position="244"/>
        <end position="266"/>
    </location>
</feature>
<dbReference type="InterPro" id="IPR035906">
    <property type="entry name" value="MetI-like_sf"/>
</dbReference>
<sequence length="282" mass="32410">MTSKSKKYIKEAYSYIILILVAVILCYPLLWMFFASFKTNSEIFSEINLFPREFNFNAYRDGWKGVANNTFTRFFSNSFLLVIPTALLTVISSTLVAYGFARFEFKGKRIMFLVLLSTLMLPNSILLIPRYSIFLTLNTLDSFSPFYLMAVFACYPFFTYMLVQFIRGIPRELDESARMDGCGSFRTLISILLPLLKPALFSAGLLQFLWTYNDYFNPLIYVNSVKKFPVSLALRLTMDAETVIIWKNIMAMSCLAVLPVVILFFLCQRYFIEGIATTGLKG</sequence>
<feature type="transmembrane region" description="Helical" evidence="7">
    <location>
        <begin position="79"/>
        <end position="100"/>
    </location>
</feature>
<dbReference type="PANTHER" id="PTHR43744">
    <property type="entry name" value="ABC TRANSPORTER PERMEASE PROTEIN MG189-RELATED-RELATED"/>
    <property type="match status" value="1"/>
</dbReference>
<dbReference type="HOGENOM" id="CLU_016047_1_1_12"/>
<dbReference type="CDD" id="cd06261">
    <property type="entry name" value="TM_PBP2"/>
    <property type="match status" value="1"/>
</dbReference>
<dbReference type="GO" id="GO:0005886">
    <property type="term" value="C:plasma membrane"/>
    <property type="evidence" value="ECO:0007669"/>
    <property type="project" value="UniProtKB-SubCell"/>
</dbReference>
<reference evidence="10" key="1">
    <citation type="submission" date="2009-12" db="EMBL/GenBank/DDBJ databases">
        <title>Complete sequence of Treponema azotonutricium strain ZAS-9.</title>
        <authorList>
            <person name="Tetu S.G."/>
            <person name="Matson E."/>
            <person name="Ren Q."/>
            <person name="Seshadri R."/>
            <person name="Elbourne L."/>
            <person name="Hassan K.A."/>
            <person name="Durkin A."/>
            <person name="Radune D."/>
            <person name="Mohamoud Y."/>
            <person name="Shay R."/>
            <person name="Jin S."/>
            <person name="Zhang X."/>
            <person name="Lucey K."/>
            <person name="Ballor N.R."/>
            <person name="Ottesen E."/>
            <person name="Rosenthal R."/>
            <person name="Allen A."/>
            <person name="Leadbetter J.R."/>
            <person name="Paulsen I.T."/>
        </authorList>
    </citation>
    <scope>NUCLEOTIDE SEQUENCE [LARGE SCALE GENOMIC DNA]</scope>
    <source>
        <strain evidence="10">ATCC BAA-888 / DSM 13862 / ZAS-9</strain>
    </source>
</reference>
<dbReference type="GO" id="GO:0055085">
    <property type="term" value="P:transmembrane transport"/>
    <property type="evidence" value="ECO:0007669"/>
    <property type="project" value="InterPro"/>
</dbReference>
<dbReference type="Pfam" id="PF00528">
    <property type="entry name" value="BPD_transp_1"/>
    <property type="match status" value="1"/>
</dbReference>
<evidence type="ECO:0000256" key="4">
    <source>
        <dbReference type="ARBA" id="ARBA00022692"/>
    </source>
</evidence>
<evidence type="ECO:0000313" key="9">
    <source>
        <dbReference type="EMBL" id="AEF83413.1"/>
    </source>
</evidence>
<comment type="similarity">
    <text evidence="7">Belongs to the binding-protein-dependent transport system permease family.</text>
</comment>
<accession>F5YEE3</accession>